<dbReference type="PANTHER" id="PTHR12818:SF0">
    <property type="entry name" value="TRNA (ADENINE(37)-N6)-METHYLTRANSFERASE"/>
    <property type="match status" value="1"/>
</dbReference>
<comment type="similarity">
    <text evidence="2">Belongs to the tRNA methyltransferase O family.</text>
</comment>
<evidence type="ECO:0000313" key="6">
    <source>
        <dbReference type="Proteomes" id="UP000255207"/>
    </source>
</evidence>
<evidence type="ECO:0000259" key="4">
    <source>
        <dbReference type="PROSITE" id="PS51668"/>
    </source>
</evidence>
<dbReference type="GO" id="GO:0008168">
    <property type="term" value="F:methyltransferase activity"/>
    <property type="evidence" value="ECO:0007669"/>
    <property type="project" value="UniProtKB-KW"/>
</dbReference>
<organism evidence="5 6">
    <name type="scientific">Bosea caraganae</name>
    <dbReference type="NCBI Taxonomy" id="2763117"/>
    <lineage>
        <taxon>Bacteria</taxon>
        <taxon>Pseudomonadati</taxon>
        <taxon>Pseudomonadota</taxon>
        <taxon>Alphaproteobacteria</taxon>
        <taxon>Hyphomicrobiales</taxon>
        <taxon>Boseaceae</taxon>
        <taxon>Bosea</taxon>
    </lineage>
</organism>
<name>A0A370L1C2_9HYPH</name>
<feature type="region of interest" description="Disordered" evidence="3">
    <location>
        <begin position="151"/>
        <end position="177"/>
    </location>
</feature>
<dbReference type="GO" id="GO:0032259">
    <property type="term" value="P:methylation"/>
    <property type="evidence" value="ECO:0007669"/>
    <property type="project" value="UniProtKB-KW"/>
</dbReference>
<evidence type="ECO:0000313" key="5">
    <source>
        <dbReference type="EMBL" id="RDJ21314.1"/>
    </source>
</evidence>
<dbReference type="InterPro" id="IPR036413">
    <property type="entry name" value="YaeB-like_sf"/>
</dbReference>
<evidence type="ECO:0000256" key="3">
    <source>
        <dbReference type="SAM" id="MobiDB-lite"/>
    </source>
</evidence>
<keyword evidence="5" id="KW-0489">Methyltransferase</keyword>
<dbReference type="AlphaFoldDB" id="A0A370L1C2"/>
<evidence type="ECO:0000256" key="2">
    <source>
        <dbReference type="ARBA" id="ARBA00033753"/>
    </source>
</evidence>
<dbReference type="OrthoDB" id="9804309at2"/>
<dbReference type="EMBL" id="QQTP01000013">
    <property type="protein sequence ID" value="RDJ21314.1"/>
    <property type="molecule type" value="Genomic_DNA"/>
</dbReference>
<proteinExistence type="inferred from homology"/>
<feature type="domain" description="TsaA-like" evidence="4">
    <location>
        <begin position="24"/>
        <end position="154"/>
    </location>
</feature>
<dbReference type="PANTHER" id="PTHR12818">
    <property type="entry name" value="TRNA (ADENINE(37)-N6)-METHYLTRANSFERASE"/>
    <property type="match status" value="1"/>
</dbReference>
<protein>
    <submittedName>
        <fullName evidence="5">S-adenosylmethionine-dependent methyltransferase</fullName>
    </submittedName>
</protein>
<comment type="caution">
    <text evidence="5">The sequence shown here is derived from an EMBL/GenBank/DDBJ whole genome shotgun (WGS) entry which is preliminary data.</text>
</comment>
<dbReference type="SUPFAM" id="SSF118196">
    <property type="entry name" value="YaeB-like"/>
    <property type="match status" value="1"/>
</dbReference>
<evidence type="ECO:0000256" key="1">
    <source>
        <dbReference type="ARBA" id="ARBA00022691"/>
    </source>
</evidence>
<dbReference type="Pfam" id="PF01980">
    <property type="entry name" value="TrmO_N"/>
    <property type="match status" value="1"/>
</dbReference>
<dbReference type="InterPro" id="IPR023370">
    <property type="entry name" value="TrmO-like_N"/>
</dbReference>
<keyword evidence="6" id="KW-1185">Reference proteome</keyword>
<dbReference type="Proteomes" id="UP000255207">
    <property type="component" value="Unassembled WGS sequence"/>
</dbReference>
<reference evidence="6" key="1">
    <citation type="submission" date="2018-07" db="EMBL/GenBank/DDBJ databases">
        <authorList>
            <person name="Safronova V.I."/>
            <person name="Chirak E.R."/>
            <person name="Sazanova A.L."/>
        </authorList>
    </citation>
    <scope>NUCLEOTIDE SEQUENCE [LARGE SCALE GENOMIC DNA]</scope>
    <source>
        <strain evidence="6">RCAM04685</strain>
    </source>
</reference>
<accession>A0A370L1C2</accession>
<dbReference type="PROSITE" id="PS51668">
    <property type="entry name" value="TSAA_2"/>
    <property type="match status" value="1"/>
</dbReference>
<dbReference type="InterPro" id="IPR036414">
    <property type="entry name" value="YaeB_N_sf"/>
</dbReference>
<gene>
    <name evidence="5" type="ORF">DWE98_21595</name>
</gene>
<dbReference type="InterPro" id="IPR040372">
    <property type="entry name" value="YaeB-like"/>
</dbReference>
<dbReference type="Gene3D" id="2.40.30.70">
    <property type="entry name" value="YaeB-like"/>
    <property type="match status" value="1"/>
</dbReference>
<dbReference type="RefSeq" id="WP_114831375.1">
    <property type="nucleotide sequence ID" value="NZ_QQTO01000020.1"/>
</dbReference>
<keyword evidence="5" id="KW-0808">Transferase</keyword>
<sequence length="177" mass="19559">MVRENEIRKAEIAIEPPAATDAGLVFIGRIRTPWTSRLTCPRQGRADGPICRIELFEPWVAALDGVEAFERLEVLYWLHLSRRDLVRQSSANDGRTHGTFSLRSPVRPNPIGTSIATFVRREGATLLLRGLDCLDDTPLLDLKPDRALFTPIAPPQPGDFETGDDQDAATTPGRTSS</sequence>
<keyword evidence="1" id="KW-0949">S-adenosyl-L-methionine</keyword>
<feature type="compositionally biased region" description="Polar residues" evidence="3">
    <location>
        <begin position="168"/>
        <end position="177"/>
    </location>
</feature>
<dbReference type="CDD" id="cd09281">
    <property type="entry name" value="UPF0066"/>
    <property type="match status" value="1"/>
</dbReference>